<organism evidence="2">
    <name type="scientific">marine sediment metagenome</name>
    <dbReference type="NCBI Taxonomy" id="412755"/>
    <lineage>
        <taxon>unclassified sequences</taxon>
        <taxon>metagenomes</taxon>
        <taxon>ecological metagenomes</taxon>
    </lineage>
</organism>
<dbReference type="Gene3D" id="3.30.1370.60">
    <property type="entry name" value="Hypothetical oxidoreductase yiak, domain 2"/>
    <property type="match status" value="1"/>
</dbReference>
<dbReference type="AlphaFoldDB" id="A0A0F8ZRX6"/>
<name>A0A0F8ZRX6_9ZZZZ</name>
<dbReference type="InterPro" id="IPR003767">
    <property type="entry name" value="Malate/L-lactate_DH-like"/>
</dbReference>
<keyword evidence="1" id="KW-0560">Oxidoreductase</keyword>
<dbReference type="InterPro" id="IPR043143">
    <property type="entry name" value="Mal/L-sulf/L-lact_DH-like_NADP"/>
</dbReference>
<dbReference type="InterPro" id="IPR036111">
    <property type="entry name" value="Mal/L-sulfo/L-lacto_DH-like_sf"/>
</dbReference>
<dbReference type="SUPFAM" id="SSF89733">
    <property type="entry name" value="L-sulfolactate dehydrogenase-like"/>
    <property type="match status" value="1"/>
</dbReference>
<comment type="caution">
    <text evidence="2">The sequence shown here is derived from an EMBL/GenBank/DDBJ whole genome shotgun (WGS) entry which is preliminary data.</text>
</comment>
<protein>
    <submittedName>
        <fullName evidence="2">Uncharacterized protein</fullName>
    </submittedName>
</protein>
<evidence type="ECO:0000256" key="1">
    <source>
        <dbReference type="ARBA" id="ARBA00023002"/>
    </source>
</evidence>
<proteinExistence type="predicted"/>
<dbReference type="PANTHER" id="PTHR11091">
    <property type="entry name" value="OXIDOREDUCTASE-RELATED"/>
    <property type="match status" value="1"/>
</dbReference>
<dbReference type="Gene3D" id="3.30.60.50">
    <property type="entry name" value="Hypothetical oxidoreductase yiak, domain 3"/>
    <property type="match status" value="1"/>
</dbReference>
<gene>
    <name evidence="2" type="ORF">LCGC14_2936820</name>
</gene>
<evidence type="ECO:0000313" key="2">
    <source>
        <dbReference type="EMBL" id="KKK69159.1"/>
    </source>
</evidence>
<dbReference type="Pfam" id="PF02615">
    <property type="entry name" value="Ldh_2"/>
    <property type="match status" value="1"/>
</dbReference>
<reference evidence="2" key="1">
    <citation type="journal article" date="2015" name="Nature">
        <title>Complex archaea that bridge the gap between prokaryotes and eukaryotes.</title>
        <authorList>
            <person name="Spang A."/>
            <person name="Saw J.H."/>
            <person name="Jorgensen S.L."/>
            <person name="Zaremba-Niedzwiedzka K."/>
            <person name="Martijn J."/>
            <person name="Lind A.E."/>
            <person name="van Eijk R."/>
            <person name="Schleper C."/>
            <person name="Guy L."/>
            <person name="Ettema T.J."/>
        </authorList>
    </citation>
    <scope>NUCLEOTIDE SEQUENCE</scope>
</reference>
<dbReference type="PANTHER" id="PTHR11091:SF3">
    <property type="entry name" value="2,3-DIKETO-L-GULONATE REDUCTASE"/>
    <property type="match status" value="1"/>
</dbReference>
<sequence length="249" mass="27555">PWGGKKTTIGNNPFIISVPHKPYPVLLDMAMSQFSYGKFEILREQGKMLPMDGGYNKDFELTNDPDQILESMMALPMGYWKGSGLAIMIDMLVAVLSGGMTTSEIGELEAEYGLSQLFIALDTEQLSNVGLADRIIQSIIDSVNNTNPIESGGNVFHPGEQTYLRRLENEKLGIPVNPDKWKHTESSIVPMEFGGRRFYVYCGNGGVAGVSAEDGNILWQNTEWKMGLHFVTLAIKPATLKNGMNCWNL</sequence>
<feature type="non-terminal residue" evidence="2">
    <location>
        <position position="1"/>
    </location>
</feature>
<dbReference type="EMBL" id="LAZR01058788">
    <property type="protein sequence ID" value="KKK69159.1"/>
    <property type="molecule type" value="Genomic_DNA"/>
</dbReference>
<dbReference type="GO" id="GO:0016491">
    <property type="term" value="F:oxidoreductase activity"/>
    <property type="evidence" value="ECO:0007669"/>
    <property type="project" value="UniProtKB-KW"/>
</dbReference>
<accession>A0A0F8ZRX6</accession>